<sequence>MILFYMIPIILGILLGLSMAAPPGPINAIMAFESTISRVKGSLVGLGAMTADLIFFVITYTIKGIIPLFVLPYLYISGGILMFYLGYLTYKAKPSTSSRKGNYFKGLTIGLSNPYQISWWLTTGLFAINNLGLSVIPSFFAGILIWIASFVSVINKIGSKYINIVKIFSLIILISFGTFMMYNGITALL</sequence>
<evidence type="ECO:0000256" key="1">
    <source>
        <dbReference type="SAM" id="Phobius"/>
    </source>
</evidence>
<evidence type="ECO:0000313" key="2">
    <source>
        <dbReference type="EMBL" id="EZQ01894.1"/>
    </source>
</evidence>
<dbReference type="PANTHER" id="PTHR38825">
    <property type="entry name" value="LYSINE EXPORTER PROTEIN (LYSE/YGGA)"/>
    <property type="match status" value="1"/>
</dbReference>
<keyword evidence="1" id="KW-1133">Transmembrane helix</keyword>
<comment type="caution">
    <text evidence="2">The sequence shown here is derived from an EMBL/GenBank/DDBJ whole genome shotgun (WGS) entry which is preliminary data.</text>
</comment>
<protein>
    <submittedName>
        <fullName evidence="2">Lysine transporter LysE</fullName>
    </submittedName>
</protein>
<dbReference type="AlphaFoldDB" id="A0A031LL14"/>
<feature type="transmembrane region" description="Helical" evidence="1">
    <location>
        <begin position="131"/>
        <end position="154"/>
    </location>
</feature>
<accession>A0A031LL14</accession>
<keyword evidence="1" id="KW-0472">Membrane</keyword>
<dbReference type="OrthoDB" id="121309at2157"/>
<feature type="transmembrane region" description="Helical" evidence="1">
    <location>
        <begin position="69"/>
        <end position="90"/>
    </location>
</feature>
<reference evidence="2 3" key="1">
    <citation type="submission" date="2014-03" db="EMBL/GenBank/DDBJ databases">
        <title>Draft genome sequence of the novel thermoacidophilic archaea Acidianus copahuensis ALE1 strain, isolated from Copahue volcanic area in Neuquen Argentina.</title>
        <authorList>
            <person name="Urbieta M.S."/>
            <person name="Rascovan N."/>
            <person name="Castro C."/>
            <person name="Revale S."/>
            <person name="Giaveno M.A."/>
            <person name="Vazquez M.P."/>
            <person name="Donati E.R."/>
        </authorList>
    </citation>
    <scope>NUCLEOTIDE SEQUENCE [LARGE SCALE GENOMIC DNA]</scope>
    <source>
        <strain evidence="2 3">ALE1</strain>
    </source>
</reference>
<evidence type="ECO:0000313" key="3">
    <source>
        <dbReference type="Proteomes" id="UP000024332"/>
    </source>
</evidence>
<gene>
    <name evidence="2" type="ORF">CM19_11735</name>
</gene>
<name>A0A031LL14_9CREN</name>
<dbReference type="PANTHER" id="PTHR38825:SF2">
    <property type="entry name" value="LYSINE TRANSPORTER LYSE"/>
    <property type="match status" value="1"/>
</dbReference>
<feature type="transmembrane region" description="Helical" evidence="1">
    <location>
        <begin position="44"/>
        <end position="62"/>
    </location>
</feature>
<organism evidence="2 3">
    <name type="scientific">Candidatus Acidianus copahuensis</name>
    <dbReference type="NCBI Taxonomy" id="1160895"/>
    <lineage>
        <taxon>Archaea</taxon>
        <taxon>Thermoproteota</taxon>
        <taxon>Thermoprotei</taxon>
        <taxon>Sulfolobales</taxon>
        <taxon>Sulfolobaceae</taxon>
        <taxon>Acidianus</taxon>
    </lineage>
</organism>
<dbReference type="STRING" id="1160895.CM19_11735"/>
<keyword evidence="1" id="KW-0812">Transmembrane</keyword>
<dbReference type="Proteomes" id="UP000024332">
    <property type="component" value="Unassembled WGS sequence"/>
</dbReference>
<proteinExistence type="predicted"/>
<feature type="transmembrane region" description="Helical" evidence="1">
    <location>
        <begin position="161"/>
        <end position="182"/>
    </location>
</feature>
<dbReference type="EMBL" id="JFZT01000059">
    <property type="protein sequence ID" value="EZQ01894.1"/>
    <property type="molecule type" value="Genomic_DNA"/>
</dbReference>
<keyword evidence="3" id="KW-1185">Reference proteome</keyword>